<dbReference type="GO" id="GO:0016747">
    <property type="term" value="F:acyltransferase activity, transferring groups other than amino-acyl groups"/>
    <property type="evidence" value="ECO:0007669"/>
    <property type="project" value="InterPro"/>
</dbReference>
<dbReference type="SUPFAM" id="SSF55729">
    <property type="entry name" value="Acyl-CoA N-acyltransferases (Nat)"/>
    <property type="match status" value="1"/>
</dbReference>
<name>A0A084JE76_9CLOT</name>
<dbReference type="InterPro" id="IPR000182">
    <property type="entry name" value="GNAT_dom"/>
</dbReference>
<proteinExistence type="predicted"/>
<dbReference type="Gene3D" id="3.40.630.30">
    <property type="match status" value="1"/>
</dbReference>
<evidence type="ECO:0000256" key="2">
    <source>
        <dbReference type="ARBA" id="ARBA00023315"/>
    </source>
</evidence>
<evidence type="ECO:0000259" key="3">
    <source>
        <dbReference type="PROSITE" id="PS51186"/>
    </source>
</evidence>
<dbReference type="PANTHER" id="PTHR43800">
    <property type="entry name" value="PEPTIDYL-LYSINE N-ACETYLTRANSFERASE YJAB"/>
    <property type="match status" value="1"/>
</dbReference>
<feature type="domain" description="N-acetyltransferase" evidence="3">
    <location>
        <begin position="1"/>
        <end position="138"/>
    </location>
</feature>
<dbReference type="CDD" id="cd04301">
    <property type="entry name" value="NAT_SF"/>
    <property type="match status" value="1"/>
</dbReference>
<dbReference type="Proteomes" id="UP000028542">
    <property type="component" value="Unassembled WGS sequence"/>
</dbReference>
<gene>
    <name evidence="4" type="ORF">IO99_06720</name>
</gene>
<reference evidence="4 5" key="1">
    <citation type="submission" date="2014-07" db="EMBL/GenBank/DDBJ databases">
        <title>Draft genome of Clostridium sulfidigenes 113A isolated from sediments associated with methane hydrate from Krishna Godavari basin.</title>
        <authorList>
            <person name="Honkalas V.S."/>
            <person name="Dabir A.P."/>
            <person name="Arora P."/>
            <person name="Dhakephalkar P.K."/>
        </authorList>
    </citation>
    <scope>NUCLEOTIDE SEQUENCE [LARGE SCALE GENOMIC DNA]</scope>
    <source>
        <strain evidence="4 5">113A</strain>
    </source>
</reference>
<dbReference type="RefSeq" id="WP_035131510.1">
    <property type="nucleotide sequence ID" value="NZ_JPMD01000014.1"/>
</dbReference>
<dbReference type="PANTHER" id="PTHR43800:SF1">
    <property type="entry name" value="PEPTIDYL-LYSINE N-ACETYLTRANSFERASE YJAB"/>
    <property type="match status" value="1"/>
</dbReference>
<dbReference type="PROSITE" id="PS51186">
    <property type="entry name" value="GNAT"/>
    <property type="match status" value="1"/>
</dbReference>
<evidence type="ECO:0000313" key="5">
    <source>
        <dbReference type="Proteomes" id="UP000028542"/>
    </source>
</evidence>
<evidence type="ECO:0000313" key="4">
    <source>
        <dbReference type="EMBL" id="KEZ87260.1"/>
    </source>
</evidence>
<dbReference type="eggNOG" id="COG0456">
    <property type="taxonomic scope" value="Bacteria"/>
</dbReference>
<evidence type="ECO:0000256" key="1">
    <source>
        <dbReference type="ARBA" id="ARBA00022679"/>
    </source>
</evidence>
<dbReference type="STRING" id="318464.IO99_06720"/>
<keyword evidence="5" id="KW-1185">Reference proteome</keyword>
<comment type="caution">
    <text evidence="4">The sequence shown here is derived from an EMBL/GenBank/DDBJ whole genome shotgun (WGS) entry which is preliminary data.</text>
</comment>
<dbReference type="NCBIfam" id="NF007853">
    <property type="entry name" value="PRK10562.1"/>
    <property type="match status" value="1"/>
</dbReference>
<dbReference type="EMBL" id="JPMD01000014">
    <property type="protein sequence ID" value="KEZ87260.1"/>
    <property type="molecule type" value="Genomic_DNA"/>
</dbReference>
<dbReference type="Pfam" id="PF13673">
    <property type="entry name" value="Acetyltransf_10"/>
    <property type="match status" value="1"/>
</dbReference>
<dbReference type="AlphaFoldDB" id="A0A084JE76"/>
<sequence length="146" mass="17506">MIKKFDISKLDDVMAIWLETNINAHSFIPEEYWIKNYDMVKQMLPSADIYVYEENNIIKGFIGIVEQNYIAGIFVKKEYQKEGIGQKLIDHCKSRYPYLLLDVFTKNKRAINFYDKNDFIVVDERIHEETKEMEYTMSFGEKKYNM</sequence>
<dbReference type="InterPro" id="IPR016181">
    <property type="entry name" value="Acyl_CoA_acyltransferase"/>
</dbReference>
<accession>A0A084JE76</accession>
<keyword evidence="2" id="KW-0012">Acyltransferase</keyword>
<keyword evidence="1 4" id="KW-0808">Transferase</keyword>
<organism evidence="4 5">
    <name type="scientific">Clostridium sulfidigenes</name>
    <dbReference type="NCBI Taxonomy" id="318464"/>
    <lineage>
        <taxon>Bacteria</taxon>
        <taxon>Bacillati</taxon>
        <taxon>Bacillota</taxon>
        <taxon>Clostridia</taxon>
        <taxon>Eubacteriales</taxon>
        <taxon>Clostridiaceae</taxon>
        <taxon>Clostridium</taxon>
    </lineage>
</organism>
<protein>
    <submittedName>
        <fullName evidence="4">Acetyltransferase</fullName>
    </submittedName>
</protein>